<protein>
    <submittedName>
        <fullName evidence="2">6919_t:CDS:1</fullName>
    </submittedName>
</protein>
<gene>
    <name evidence="2" type="ORF">FWILDA_LOCUS16790</name>
</gene>
<dbReference type="Proteomes" id="UP001153678">
    <property type="component" value="Unassembled WGS sequence"/>
</dbReference>
<reference evidence="2" key="1">
    <citation type="submission" date="2022-08" db="EMBL/GenBank/DDBJ databases">
        <authorList>
            <person name="Kallberg Y."/>
            <person name="Tangrot J."/>
            <person name="Rosling A."/>
        </authorList>
    </citation>
    <scope>NUCLEOTIDE SEQUENCE</scope>
    <source>
        <strain evidence="2">Wild A</strain>
    </source>
</reference>
<feature type="compositionally biased region" description="Polar residues" evidence="1">
    <location>
        <begin position="9"/>
        <end position="21"/>
    </location>
</feature>
<evidence type="ECO:0000313" key="3">
    <source>
        <dbReference type="Proteomes" id="UP001153678"/>
    </source>
</evidence>
<evidence type="ECO:0000256" key="1">
    <source>
        <dbReference type="SAM" id="MobiDB-lite"/>
    </source>
</evidence>
<name>A0A9W4X1C9_9GLOM</name>
<feature type="non-terminal residue" evidence="2">
    <location>
        <position position="1"/>
    </location>
</feature>
<sequence length="69" mass="7757">NQLIKKSDLTNNQTGSPQKIPTNLEDKLKEIVNKFSQERLEGVPIDLVFGKRGDKNFSNAFANTTSYTN</sequence>
<evidence type="ECO:0000313" key="2">
    <source>
        <dbReference type="EMBL" id="CAI2194866.1"/>
    </source>
</evidence>
<organism evidence="2 3">
    <name type="scientific">Funneliformis geosporum</name>
    <dbReference type="NCBI Taxonomy" id="1117311"/>
    <lineage>
        <taxon>Eukaryota</taxon>
        <taxon>Fungi</taxon>
        <taxon>Fungi incertae sedis</taxon>
        <taxon>Mucoromycota</taxon>
        <taxon>Glomeromycotina</taxon>
        <taxon>Glomeromycetes</taxon>
        <taxon>Glomerales</taxon>
        <taxon>Glomeraceae</taxon>
        <taxon>Funneliformis</taxon>
    </lineage>
</organism>
<keyword evidence="3" id="KW-1185">Reference proteome</keyword>
<dbReference type="AlphaFoldDB" id="A0A9W4X1C9"/>
<comment type="caution">
    <text evidence="2">The sequence shown here is derived from an EMBL/GenBank/DDBJ whole genome shotgun (WGS) entry which is preliminary data.</text>
</comment>
<dbReference type="EMBL" id="CAMKVN010011566">
    <property type="protein sequence ID" value="CAI2194866.1"/>
    <property type="molecule type" value="Genomic_DNA"/>
</dbReference>
<accession>A0A9W4X1C9</accession>
<feature type="region of interest" description="Disordered" evidence="1">
    <location>
        <begin position="1"/>
        <end position="22"/>
    </location>
</feature>
<proteinExistence type="predicted"/>